<dbReference type="EMBL" id="LS483476">
    <property type="protein sequence ID" value="SQI58588.1"/>
    <property type="molecule type" value="Genomic_DNA"/>
</dbReference>
<dbReference type="RefSeq" id="WP_066138480.1">
    <property type="nucleotide sequence ID" value="NZ_CBCSGM010000001.1"/>
</dbReference>
<feature type="domain" description="DUF218" evidence="1">
    <location>
        <begin position="22"/>
        <end position="136"/>
    </location>
</feature>
<dbReference type="AlphaFoldDB" id="A0A2X4WFA8"/>
<dbReference type="InterPro" id="IPR003848">
    <property type="entry name" value="DUF218"/>
</dbReference>
<evidence type="ECO:0000259" key="1">
    <source>
        <dbReference type="Pfam" id="PF02698"/>
    </source>
</evidence>
<dbReference type="CDD" id="cd06259">
    <property type="entry name" value="YdcF-like"/>
    <property type="match status" value="1"/>
</dbReference>
<dbReference type="PANTHER" id="PTHR30336:SF20">
    <property type="entry name" value="DUF218 DOMAIN-CONTAINING PROTEIN"/>
    <property type="match status" value="1"/>
</dbReference>
<dbReference type="GO" id="GO:0005886">
    <property type="term" value="C:plasma membrane"/>
    <property type="evidence" value="ECO:0007669"/>
    <property type="project" value="TreeGrafter"/>
</dbReference>
<reference evidence="2 3" key="1">
    <citation type="submission" date="2018-06" db="EMBL/GenBank/DDBJ databases">
        <authorList>
            <consortium name="Pathogen Informatics"/>
            <person name="Doyle S."/>
        </authorList>
    </citation>
    <scope>NUCLEOTIDE SEQUENCE [LARGE SCALE GENOMIC DNA]</scope>
    <source>
        <strain evidence="2 3">NCTC4824</strain>
    </source>
</reference>
<dbReference type="PANTHER" id="PTHR30336">
    <property type="entry name" value="INNER MEMBRANE PROTEIN, PROBABLE PERMEASE"/>
    <property type="match status" value="1"/>
</dbReference>
<keyword evidence="3" id="KW-1185">Reference proteome</keyword>
<dbReference type="InterPro" id="IPR014729">
    <property type="entry name" value="Rossmann-like_a/b/a_fold"/>
</dbReference>
<sequence length="184" mass="20604">MSFPFDCITNFIFYETEIVSADVILVPGASQPQLMEKAASLYQLGLAPYILPSGGATPRIENTEWEFLRNIGIAKGVPAEAILKGNKAQNTFENARFSLEVLEETGIQPSKVILVCKTSHARRALLTYQTVFPKETVFFVSPVIDSTGITKENWFLSDDGVKRIMTEVEKIGKYFGRHIPNWIK</sequence>
<evidence type="ECO:0000313" key="3">
    <source>
        <dbReference type="Proteomes" id="UP000249134"/>
    </source>
</evidence>
<gene>
    <name evidence="2" type="ORF">NCTC4824_02229</name>
</gene>
<dbReference type="Proteomes" id="UP000249134">
    <property type="component" value="Chromosome 1"/>
</dbReference>
<accession>A0A2X4WFA8</accession>
<organism evidence="2 3">
    <name type="scientific">Lederbergia lenta</name>
    <name type="common">Bacillus lentus</name>
    <dbReference type="NCBI Taxonomy" id="1467"/>
    <lineage>
        <taxon>Bacteria</taxon>
        <taxon>Bacillati</taxon>
        <taxon>Bacillota</taxon>
        <taxon>Bacilli</taxon>
        <taxon>Bacillales</taxon>
        <taxon>Bacillaceae</taxon>
        <taxon>Lederbergia</taxon>
    </lineage>
</organism>
<dbReference type="Pfam" id="PF02698">
    <property type="entry name" value="DUF218"/>
    <property type="match status" value="1"/>
</dbReference>
<protein>
    <submittedName>
        <fullName evidence="2">DUF218 domain</fullName>
    </submittedName>
</protein>
<proteinExistence type="predicted"/>
<evidence type="ECO:0000313" key="2">
    <source>
        <dbReference type="EMBL" id="SQI58588.1"/>
    </source>
</evidence>
<dbReference type="InterPro" id="IPR051599">
    <property type="entry name" value="Cell_Envelope_Assoc"/>
</dbReference>
<name>A0A2X4WFA8_LEDLE</name>
<dbReference type="KEGG" id="blen:NCTC4824_02229"/>
<dbReference type="Gene3D" id="3.40.50.620">
    <property type="entry name" value="HUPs"/>
    <property type="match status" value="1"/>
</dbReference>
<dbReference type="STRING" id="1348624.GCA_001591545_01283"/>